<evidence type="ECO:0000256" key="1">
    <source>
        <dbReference type="SAM" id="Phobius"/>
    </source>
</evidence>
<dbReference type="STRING" id="573065.Astex_0517"/>
<organism evidence="2 3">
    <name type="scientific">Asticcacaulis excentricus (strain ATCC 15261 / DSM 4724 / KCTC 12464 / NCIMB 9791 / VKM B-1370 / CB 48)</name>
    <dbReference type="NCBI Taxonomy" id="573065"/>
    <lineage>
        <taxon>Bacteria</taxon>
        <taxon>Pseudomonadati</taxon>
        <taxon>Pseudomonadota</taxon>
        <taxon>Alphaproteobacteria</taxon>
        <taxon>Caulobacterales</taxon>
        <taxon>Caulobacteraceae</taxon>
        <taxon>Asticcacaulis</taxon>
    </lineage>
</organism>
<evidence type="ECO:0000313" key="2">
    <source>
        <dbReference type="EMBL" id="ADU12211.1"/>
    </source>
</evidence>
<dbReference type="AlphaFoldDB" id="E8RQU8"/>
<dbReference type="RefSeq" id="WP_013478045.1">
    <property type="nucleotide sequence ID" value="NC_014816.1"/>
</dbReference>
<sequence length="152" mass="16439">MMAKKKISFTGVLLRVLGFSLIGGMAVGALSAVLMLEGGVTDRTFILATAAALMGAVLMVVTGVYSIRWWQSVDEAVRHAHAWAWYWGGSAGMAFSTVFFLVFTVTDGVVARTLMQKLGYEGGAVEFGMILTAGPMLVGYGIAWGIWWLRHR</sequence>
<feature type="transmembrane region" description="Helical" evidence="1">
    <location>
        <begin position="125"/>
        <end position="149"/>
    </location>
</feature>
<feature type="transmembrane region" description="Helical" evidence="1">
    <location>
        <begin position="45"/>
        <end position="70"/>
    </location>
</feature>
<evidence type="ECO:0000313" key="3">
    <source>
        <dbReference type="Proteomes" id="UP000001492"/>
    </source>
</evidence>
<dbReference type="HOGENOM" id="CLU_143332_0_0_5"/>
<name>E8RQU8_ASTEC</name>
<protein>
    <submittedName>
        <fullName evidence="2">Uncharacterized protein</fullName>
    </submittedName>
</protein>
<feature type="transmembrane region" description="Helical" evidence="1">
    <location>
        <begin position="82"/>
        <end position="105"/>
    </location>
</feature>
<reference evidence="3" key="1">
    <citation type="submission" date="2010-12" db="EMBL/GenBank/DDBJ databases">
        <title>Complete sequence of chromosome 1 of Asticcacaulis excentricus CB 48.</title>
        <authorList>
            <consortium name="US DOE Joint Genome Institute"/>
            <person name="Lucas S."/>
            <person name="Copeland A."/>
            <person name="Lapidus A."/>
            <person name="Cheng J.-F."/>
            <person name="Bruce D."/>
            <person name="Goodwin L."/>
            <person name="Pitluck S."/>
            <person name="Teshima H."/>
            <person name="Davenport K."/>
            <person name="Detter J.C."/>
            <person name="Han C."/>
            <person name="Tapia R."/>
            <person name="Land M."/>
            <person name="Hauser L."/>
            <person name="Jeffries C."/>
            <person name="Kyrpides N."/>
            <person name="Ivanova N."/>
            <person name="Ovchinnikova G."/>
            <person name="Brun Y.V."/>
            <person name="Woyke T."/>
        </authorList>
    </citation>
    <scope>NUCLEOTIDE SEQUENCE [LARGE SCALE GENOMIC DNA]</scope>
    <source>
        <strain evidence="3">ATCC 15261 / DSM 4724 / KCTC 12464 / NCIMB 9791 / VKM B-1370 / CB 48</strain>
    </source>
</reference>
<keyword evidence="1" id="KW-1133">Transmembrane helix</keyword>
<keyword evidence="1" id="KW-0812">Transmembrane</keyword>
<keyword evidence="3" id="KW-1185">Reference proteome</keyword>
<dbReference type="Proteomes" id="UP000001492">
    <property type="component" value="Chromosome 1"/>
</dbReference>
<proteinExistence type="predicted"/>
<gene>
    <name evidence="2" type="ordered locus">Astex_0517</name>
</gene>
<dbReference type="EMBL" id="CP002395">
    <property type="protein sequence ID" value="ADU12211.1"/>
    <property type="molecule type" value="Genomic_DNA"/>
</dbReference>
<dbReference type="KEGG" id="aex:Astex_0517"/>
<keyword evidence="1" id="KW-0472">Membrane</keyword>
<feature type="transmembrane region" description="Helical" evidence="1">
    <location>
        <begin position="12"/>
        <end position="33"/>
    </location>
</feature>
<accession>E8RQU8</accession>